<evidence type="ECO:0000313" key="2">
    <source>
        <dbReference type="EMBL" id="BAY17681.1"/>
    </source>
</evidence>
<name>A0A1Z4GJI7_9CYAN</name>
<feature type="transmembrane region" description="Helical" evidence="1">
    <location>
        <begin position="67"/>
        <end position="85"/>
    </location>
</feature>
<dbReference type="AlphaFoldDB" id="A0A1Z4GJI7"/>
<proteinExistence type="predicted"/>
<evidence type="ECO:0000313" key="3">
    <source>
        <dbReference type="Proteomes" id="UP000218287"/>
    </source>
</evidence>
<keyword evidence="3" id="KW-1185">Reference proteome</keyword>
<feature type="transmembrane region" description="Helical" evidence="1">
    <location>
        <begin position="12"/>
        <end position="32"/>
    </location>
</feature>
<evidence type="ECO:0000256" key="1">
    <source>
        <dbReference type="SAM" id="Phobius"/>
    </source>
</evidence>
<accession>A0A1Z4GJI7</accession>
<reference evidence="2 3" key="1">
    <citation type="submission" date="2017-06" db="EMBL/GenBank/DDBJ databases">
        <title>Genome sequencing of cyanobaciteial culture collection at National Institute for Environmental Studies (NIES).</title>
        <authorList>
            <person name="Hirose Y."/>
            <person name="Shimura Y."/>
            <person name="Fujisawa T."/>
            <person name="Nakamura Y."/>
            <person name="Kawachi M."/>
        </authorList>
    </citation>
    <scope>NUCLEOTIDE SEQUENCE [LARGE SCALE GENOMIC DNA]</scope>
    <source>
        <strain evidence="2 3">NIES-21</strain>
    </source>
</reference>
<organism evidence="2 3">
    <name type="scientific">Anabaenopsis circularis NIES-21</name>
    <dbReference type="NCBI Taxonomy" id="1085406"/>
    <lineage>
        <taxon>Bacteria</taxon>
        <taxon>Bacillati</taxon>
        <taxon>Cyanobacteriota</taxon>
        <taxon>Cyanophyceae</taxon>
        <taxon>Nostocales</taxon>
        <taxon>Nodulariaceae</taxon>
        <taxon>Anabaenopsis</taxon>
    </lineage>
</organism>
<keyword evidence="1" id="KW-1133">Transmembrane helix</keyword>
<protein>
    <submittedName>
        <fullName evidence="2">Uncharacterized protein</fullName>
    </submittedName>
</protein>
<keyword evidence="1" id="KW-0812">Transmembrane</keyword>
<feature type="transmembrane region" description="Helical" evidence="1">
    <location>
        <begin position="38"/>
        <end position="55"/>
    </location>
</feature>
<dbReference type="EMBL" id="AP018174">
    <property type="protein sequence ID" value="BAY17681.1"/>
    <property type="molecule type" value="Genomic_DNA"/>
</dbReference>
<gene>
    <name evidence="2" type="ORF">NIES21_35230</name>
</gene>
<sequence length="188" mass="22120">MKYIKRHVKWIELIVEVIFLIVLFLLGLFLEYKFAASLFWQFYLFMAVLALILLLPIHLQSRRKQELWLFIGFNIILLTLHFLTLNPVKPFTKFYLDAKNGMTIQEVQSLFNQHFPQGGRFPQPKWALNDEHNDGVLENRNPKEKGFVAIPDQNLNYILDPNDDDYNAEIVTVYFKEGKVVGAKYLPD</sequence>
<dbReference type="Proteomes" id="UP000218287">
    <property type="component" value="Chromosome"/>
</dbReference>
<keyword evidence="1" id="KW-0472">Membrane</keyword>
<dbReference type="OrthoDB" id="486684at2"/>